<evidence type="ECO:0000313" key="4">
    <source>
        <dbReference type="EMBL" id="MFC5069946.1"/>
    </source>
</evidence>
<dbReference type="RefSeq" id="WP_114958496.1">
    <property type="nucleotide sequence ID" value="NZ_JBHSJF010000008.1"/>
</dbReference>
<organism evidence="4 5">
    <name type="scientific">Flaviflagellibacter deserti</name>
    <dbReference type="NCBI Taxonomy" id="2267266"/>
    <lineage>
        <taxon>Bacteria</taxon>
        <taxon>Pseudomonadati</taxon>
        <taxon>Pseudomonadota</taxon>
        <taxon>Alphaproteobacteria</taxon>
        <taxon>Hyphomicrobiales</taxon>
        <taxon>Flaviflagellibacter</taxon>
    </lineage>
</organism>
<evidence type="ECO:0000256" key="1">
    <source>
        <dbReference type="SAM" id="MobiDB-lite"/>
    </source>
</evidence>
<evidence type="ECO:0000259" key="3">
    <source>
        <dbReference type="Pfam" id="PF04773"/>
    </source>
</evidence>
<keyword evidence="5" id="KW-1185">Reference proteome</keyword>
<dbReference type="Pfam" id="PF04773">
    <property type="entry name" value="FecR"/>
    <property type="match status" value="1"/>
</dbReference>
<name>A0ABV9Z5E2_9HYPH</name>
<feature type="chain" id="PRO_5047185764" evidence="2">
    <location>
        <begin position="21"/>
        <end position="479"/>
    </location>
</feature>
<evidence type="ECO:0000256" key="2">
    <source>
        <dbReference type="SAM" id="SignalP"/>
    </source>
</evidence>
<feature type="signal peptide" evidence="2">
    <location>
        <begin position="1"/>
        <end position="20"/>
    </location>
</feature>
<feature type="compositionally biased region" description="Polar residues" evidence="1">
    <location>
        <begin position="245"/>
        <end position="258"/>
    </location>
</feature>
<dbReference type="InterPro" id="IPR006860">
    <property type="entry name" value="FecR"/>
</dbReference>
<proteinExistence type="predicted"/>
<gene>
    <name evidence="4" type="ORF">ACFPFW_18175</name>
</gene>
<comment type="caution">
    <text evidence="4">The sequence shown here is derived from an EMBL/GenBank/DDBJ whole genome shotgun (WGS) entry which is preliminary data.</text>
</comment>
<sequence>MIQQRIFPVRFLLTSLVAGAAVFTGGATATAAPEIGVSAAVRGRVGVQSSARTYDARAGDTMFTGDRVSSQANSGMQVLLRDETTFTIGADCQITLDNFVYDPNAGTGALAATVTKGALRYVSGFAAKNQPQNINLKTPSSTIGIRGTTADVLVGLAAIQLAKAQGYDVSKADPDTATFILLRGPGNDRNTIDREGGMQVGNGQGSVTISRNGFVTFVPSQNAQPLQPMRISPEVERLFNQNIQGHSTASGSQNSTRIGQRAADASGQSDVEGKSAALSSENLSKLKTTAIQDQSQVDQEVAEPPPLLQGSGVTNNIGLEIGTYEMAAHLGDTVTFSQTGAVLYDAGTRDRFGANQSINVYGAEGRNQMGSYDFRLTVTPDLSGPQVDVTFDNINAASRSLNGDSISFTDRLSPTTNPGFFTFQGNGGGSTSSTGCLAADCRAAADLIGNPANLITGATHSLQIGTGTGALLGTGVAGH</sequence>
<keyword evidence="2" id="KW-0732">Signal</keyword>
<protein>
    <submittedName>
        <fullName evidence="4">FecR domain-containing protein</fullName>
    </submittedName>
</protein>
<feature type="domain" description="FecR protein" evidence="3">
    <location>
        <begin position="66"/>
        <end position="152"/>
    </location>
</feature>
<accession>A0ABV9Z5E2</accession>
<feature type="region of interest" description="Disordered" evidence="1">
    <location>
        <begin position="245"/>
        <end position="277"/>
    </location>
</feature>
<dbReference type="EMBL" id="JBHSJF010000008">
    <property type="protein sequence ID" value="MFC5069946.1"/>
    <property type="molecule type" value="Genomic_DNA"/>
</dbReference>
<dbReference type="Proteomes" id="UP001595796">
    <property type="component" value="Unassembled WGS sequence"/>
</dbReference>
<evidence type="ECO:0000313" key="5">
    <source>
        <dbReference type="Proteomes" id="UP001595796"/>
    </source>
</evidence>
<reference evidence="5" key="1">
    <citation type="journal article" date="2019" name="Int. J. Syst. Evol. Microbiol.">
        <title>The Global Catalogue of Microorganisms (GCM) 10K type strain sequencing project: providing services to taxonomists for standard genome sequencing and annotation.</title>
        <authorList>
            <consortium name="The Broad Institute Genomics Platform"/>
            <consortium name="The Broad Institute Genome Sequencing Center for Infectious Disease"/>
            <person name="Wu L."/>
            <person name="Ma J."/>
        </authorList>
    </citation>
    <scope>NUCLEOTIDE SEQUENCE [LARGE SCALE GENOMIC DNA]</scope>
    <source>
        <strain evidence="5">CGMCC 1.16444</strain>
    </source>
</reference>